<evidence type="ECO:0000256" key="6">
    <source>
        <dbReference type="ARBA" id="ARBA00022989"/>
    </source>
</evidence>
<sequence length="432" mass="50560">MPLLQSFRNFFMKNDFDFDAPVITLYGFHPQFRIFFAAMGIFFNNRESILRFVWPVICIKLAIVAVTLEGIFVYHGLEVKDYTFATECFCYFVLLGILPVVYVPIMLNKQSILQLADDMNNDFIYISSLGPKYRESFFKGHLVIYKLCYAWLAFTLIIAVMYITSTMFPLLWLCLFATQDENMIRPLMFPMWLPKDDPYRTPNYEIFMTIQLIFCFLYIQTFCVYVYLEFHILLHYYNLMELLIMDFGVIFEGLDESVVYLPSSDPRRVEVQNALNKRMGRIIEWHLSIFKAIETVSSVYGPPLCYQVMFTALALCLMGYQIADKLDHGKVDLIFCMLFVGALIQLWIPCYLGTMIRNKGFAVGDACWNCGWHETSLSRMLRNDILILIYRSQKPVVIKFTGLPHIQLETFSSIVSSAYSYFNMLRQYNAEM</sequence>
<dbReference type="GO" id="GO:0005886">
    <property type="term" value="C:plasma membrane"/>
    <property type="evidence" value="ECO:0007669"/>
    <property type="project" value="UniProtKB-SubCell"/>
</dbReference>
<keyword evidence="8 10" id="KW-0675">Receptor</keyword>
<dbReference type="GO" id="GO:0007165">
    <property type="term" value="P:signal transduction"/>
    <property type="evidence" value="ECO:0007669"/>
    <property type="project" value="UniProtKB-KW"/>
</dbReference>
<keyword evidence="6 10" id="KW-1133">Transmembrane helix</keyword>
<dbReference type="InterPro" id="IPR004117">
    <property type="entry name" value="7tm6_olfct_rcpt"/>
</dbReference>
<keyword evidence="4 10" id="KW-0812">Transmembrane</keyword>
<feature type="transmembrane region" description="Helical" evidence="10">
    <location>
        <begin position="82"/>
        <end position="105"/>
    </location>
</feature>
<evidence type="ECO:0000256" key="2">
    <source>
        <dbReference type="ARBA" id="ARBA00022475"/>
    </source>
</evidence>
<keyword evidence="7 10" id="KW-0472">Membrane</keyword>
<feature type="transmembrane region" description="Helical" evidence="10">
    <location>
        <begin position="304"/>
        <end position="323"/>
    </location>
</feature>
<dbReference type="GO" id="GO:0005549">
    <property type="term" value="F:odorant binding"/>
    <property type="evidence" value="ECO:0007669"/>
    <property type="project" value="InterPro"/>
</dbReference>
<evidence type="ECO:0000313" key="11">
    <source>
        <dbReference type="EMBL" id="AZT78920.1"/>
    </source>
</evidence>
<feature type="transmembrane region" description="Helical" evidence="10">
    <location>
        <begin position="142"/>
        <end position="163"/>
    </location>
</feature>
<evidence type="ECO:0000256" key="3">
    <source>
        <dbReference type="ARBA" id="ARBA00022606"/>
    </source>
</evidence>
<keyword evidence="9 10" id="KW-0807">Transducer</keyword>
<feature type="transmembrane region" description="Helical" evidence="10">
    <location>
        <begin position="52"/>
        <end position="76"/>
    </location>
</feature>
<evidence type="ECO:0000256" key="9">
    <source>
        <dbReference type="ARBA" id="ARBA00023224"/>
    </source>
</evidence>
<dbReference type="Pfam" id="PF02949">
    <property type="entry name" value="7tm_6"/>
    <property type="match status" value="1"/>
</dbReference>
<keyword evidence="2" id="KW-1003">Cell membrane</keyword>
<evidence type="ECO:0000256" key="4">
    <source>
        <dbReference type="ARBA" id="ARBA00022692"/>
    </source>
</evidence>
<dbReference type="GO" id="GO:0004984">
    <property type="term" value="F:olfactory receptor activity"/>
    <property type="evidence" value="ECO:0007669"/>
    <property type="project" value="InterPro"/>
</dbReference>
<protein>
    <recommendedName>
        <fullName evidence="10">Odorant receptor</fullName>
    </recommendedName>
</protein>
<reference evidence="11" key="1">
    <citation type="submission" date="2018-03" db="EMBL/GenBank/DDBJ databases">
        <authorList>
            <person name="Xing Y."/>
        </authorList>
    </citation>
    <scope>NUCLEOTIDE SEQUENCE</scope>
    <source>
        <tissue evidence="11">Antenna</tissue>
    </source>
</reference>
<feature type="transmembrane region" description="Helical" evidence="10">
    <location>
        <begin position="206"/>
        <end position="228"/>
    </location>
</feature>
<feature type="transmembrane region" description="Helical" evidence="10">
    <location>
        <begin position="20"/>
        <end position="43"/>
    </location>
</feature>
<evidence type="ECO:0000256" key="5">
    <source>
        <dbReference type="ARBA" id="ARBA00022725"/>
    </source>
</evidence>
<name>A0A3Q9NBL8_DIOAB</name>
<dbReference type="AlphaFoldDB" id="A0A3Q9NBL8"/>
<evidence type="ECO:0000256" key="10">
    <source>
        <dbReference type="RuleBase" id="RU351113"/>
    </source>
</evidence>
<evidence type="ECO:0000256" key="1">
    <source>
        <dbReference type="ARBA" id="ARBA00004651"/>
    </source>
</evidence>
<comment type="similarity">
    <text evidence="10">Belongs to the insect chemoreceptor superfamily. Heteromeric odorant receptor channel (TC 1.A.69) family.</text>
</comment>
<organism evidence="11">
    <name type="scientific">Dioryctria abietella</name>
    <name type="common">Spruce coneworm moth</name>
    <name type="synonym">Tinea abietella</name>
    <dbReference type="NCBI Taxonomy" id="305662"/>
    <lineage>
        <taxon>Eukaryota</taxon>
        <taxon>Metazoa</taxon>
        <taxon>Ecdysozoa</taxon>
        <taxon>Arthropoda</taxon>
        <taxon>Hexapoda</taxon>
        <taxon>Insecta</taxon>
        <taxon>Pterygota</taxon>
        <taxon>Neoptera</taxon>
        <taxon>Endopterygota</taxon>
        <taxon>Lepidoptera</taxon>
        <taxon>Glossata</taxon>
        <taxon>Ditrysia</taxon>
        <taxon>Pyraloidea</taxon>
        <taxon>Pyralidae</taxon>
        <taxon>Phycitinae</taxon>
        <taxon>Dioryctria</taxon>
    </lineage>
</organism>
<evidence type="ECO:0000256" key="7">
    <source>
        <dbReference type="ARBA" id="ARBA00023136"/>
    </source>
</evidence>
<keyword evidence="5 10" id="KW-0552">Olfaction</keyword>
<dbReference type="EMBL" id="MH050654">
    <property type="protein sequence ID" value="AZT78920.1"/>
    <property type="molecule type" value="mRNA"/>
</dbReference>
<evidence type="ECO:0000256" key="8">
    <source>
        <dbReference type="ARBA" id="ARBA00023170"/>
    </source>
</evidence>
<keyword evidence="3 10" id="KW-0716">Sensory transduction</keyword>
<feature type="transmembrane region" description="Helical" evidence="10">
    <location>
        <begin position="329"/>
        <end position="352"/>
    </location>
</feature>
<comment type="subcellular location">
    <subcellularLocation>
        <location evidence="1 10">Cell membrane</location>
        <topology evidence="1 10">Multi-pass membrane protein</topology>
    </subcellularLocation>
</comment>
<proteinExistence type="evidence at transcript level"/>
<dbReference type="PANTHER" id="PTHR21137:SF35">
    <property type="entry name" value="ODORANT RECEPTOR 19A-RELATED"/>
    <property type="match status" value="1"/>
</dbReference>
<dbReference type="PANTHER" id="PTHR21137">
    <property type="entry name" value="ODORANT RECEPTOR"/>
    <property type="match status" value="1"/>
</dbReference>
<accession>A0A3Q9NBL8</accession>